<evidence type="ECO:0000313" key="6">
    <source>
        <dbReference type="EMBL" id="CAE0357164.1"/>
    </source>
</evidence>
<evidence type="ECO:0000256" key="2">
    <source>
        <dbReference type="ARBA" id="ARBA00022692"/>
    </source>
</evidence>
<feature type="transmembrane region" description="Helical" evidence="5">
    <location>
        <begin position="151"/>
        <end position="171"/>
    </location>
</feature>
<protein>
    <submittedName>
        <fullName evidence="6">Uncharacterized protein</fullName>
    </submittedName>
</protein>
<dbReference type="PANTHER" id="PTHR23291:SF112">
    <property type="entry name" value="GROWTH HORMONE-INDUCIBLE TRANSMEMBRANE PROTEIN"/>
    <property type="match status" value="1"/>
</dbReference>
<feature type="transmembrane region" description="Helical" evidence="5">
    <location>
        <begin position="210"/>
        <end position="229"/>
    </location>
</feature>
<reference evidence="6" key="1">
    <citation type="submission" date="2021-01" db="EMBL/GenBank/DDBJ databases">
        <authorList>
            <person name="Corre E."/>
            <person name="Pelletier E."/>
            <person name="Niang G."/>
            <person name="Scheremetjew M."/>
            <person name="Finn R."/>
            <person name="Kale V."/>
            <person name="Holt S."/>
            <person name="Cochrane G."/>
            <person name="Meng A."/>
            <person name="Brown T."/>
            <person name="Cohen L."/>
        </authorList>
    </citation>
    <scope>NUCLEOTIDE SEQUENCE</scope>
    <source>
        <strain evidence="6">FSP1.4</strain>
    </source>
</reference>
<feature type="transmembrane region" description="Helical" evidence="5">
    <location>
        <begin position="274"/>
        <end position="292"/>
    </location>
</feature>
<evidence type="ECO:0000256" key="4">
    <source>
        <dbReference type="ARBA" id="ARBA00023136"/>
    </source>
</evidence>
<comment type="similarity">
    <text evidence="5">Belongs to the BI1 family.</text>
</comment>
<keyword evidence="4 5" id="KW-0472">Membrane</keyword>
<dbReference type="InterPro" id="IPR006214">
    <property type="entry name" value="Bax_inhibitor_1-related"/>
</dbReference>
<evidence type="ECO:0000256" key="1">
    <source>
        <dbReference type="ARBA" id="ARBA00004141"/>
    </source>
</evidence>
<dbReference type="Pfam" id="PF01027">
    <property type="entry name" value="Bax1-I"/>
    <property type="match status" value="1"/>
</dbReference>
<accession>A0A7S3JK81</accession>
<feature type="transmembrane region" description="Helical" evidence="5">
    <location>
        <begin position="128"/>
        <end position="145"/>
    </location>
</feature>
<gene>
    <name evidence="6" type="ORF">EHAR0213_LOCUS16083</name>
</gene>
<sequence>MFRPANLMRTKGMIKNFKRCFSSGSGPDLGSMARTANLALLGLGTAGLTYMMYRARANAQVHAPESQVFAPGRVTGTTYAAPKINHMSPVIQSRIQSAMAYFGGGLALTGLSVSLFRFSSLAYMNPWIMLIPTLGALFGTMYFNYHTQSTAKHLCWGAFCGLEGLALAPLINMAGMPIVFNALAATGTMMGLLGAYAYNSPNADFLNWRGYLSMGLCGLIGVSLMNVFWPTSLGMTLSLYGGLLLFGGFVLYDTQKLKHNALQRSQWDPINESISIYLDAIIIFQKFLIIFMNNKKK</sequence>
<keyword evidence="2 5" id="KW-0812">Transmembrane</keyword>
<organism evidence="6">
    <name type="scientific">Euplotes harpa</name>
    <dbReference type="NCBI Taxonomy" id="151035"/>
    <lineage>
        <taxon>Eukaryota</taxon>
        <taxon>Sar</taxon>
        <taxon>Alveolata</taxon>
        <taxon>Ciliophora</taxon>
        <taxon>Intramacronucleata</taxon>
        <taxon>Spirotrichea</taxon>
        <taxon>Hypotrichia</taxon>
        <taxon>Euplotida</taxon>
        <taxon>Euplotidae</taxon>
        <taxon>Euplotes</taxon>
    </lineage>
</organism>
<dbReference type="PANTHER" id="PTHR23291">
    <property type="entry name" value="BAX INHIBITOR-RELATED"/>
    <property type="match status" value="1"/>
</dbReference>
<dbReference type="AlphaFoldDB" id="A0A7S3JK81"/>
<dbReference type="GO" id="GO:0005743">
    <property type="term" value="C:mitochondrial inner membrane"/>
    <property type="evidence" value="ECO:0007669"/>
    <property type="project" value="TreeGrafter"/>
</dbReference>
<name>A0A7S3JK81_9SPIT</name>
<evidence type="ECO:0000256" key="5">
    <source>
        <dbReference type="RuleBase" id="RU004379"/>
    </source>
</evidence>
<keyword evidence="3 5" id="KW-1133">Transmembrane helix</keyword>
<feature type="transmembrane region" description="Helical" evidence="5">
    <location>
        <begin position="178"/>
        <end position="198"/>
    </location>
</feature>
<feature type="transmembrane region" description="Helical" evidence="5">
    <location>
        <begin position="236"/>
        <end position="254"/>
    </location>
</feature>
<comment type="subcellular location">
    <subcellularLocation>
        <location evidence="1">Membrane</location>
        <topology evidence="1">Multi-pass membrane protein</topology>
    </subcellularLocation>
</comment>
<dbReference type="EMBL" id="HBII01037970">
    <property type="protein sequence ID" value="CAE0357164.1"/>
    <property type="molecule type" value="Transcribed_RNA"/>
</dbReference>
<evidence type="ECO:0000256" key="3">
    <source>
        <dbReference type="ARBA" id="ARBA00022989"/>
    </source>
</evidence>
<proteinExistence type="inferred from homology"/>
<feature type="transmembrane region" description="Helical" evidence="5">
    <location>
        <begin position="98"/>
        <end position="116"/>
    </location>
</feature>